<feature type="domain" description="HD-GYP" evidence="2">
    <location>
        <begin position="163"/>
        <end position="360"/>
    </location>
</feature>
<feature type="transmembrane region" description="Helical" evidence="1">
    <location>
        <begin position="94"/>
        <end position="124"/>
    </location>
</feature>
<dbReference type="EMBL" id="PCGR01000002">
    <property type="protein sequence ID" value="PJK17018.1"/>
    <property type="molecule type" value="Genomic_DNA"/>
</dbReference>
<evidence type="ECO:0000313" key="4">
    <source>
        <dbReference type="Proteomes" id="UP000228680"/>
    </source>
</evidence>
<evidence type="ECO:0000256" key="1">
    <source>
        <dbReference type="SAM" id="Phobius"/>
    </source>
</evidence>
<name>A0A2M9F0M9_9BACL</name>
<keyword evidence="1" id="KW-0472">Membrane</keyword>
<dbReference type="Gene3D" id="1.10.3210.10">
    <property type="entry name" value="Hypothetical protein af1432"/>
    <property type="match status" value="1"/>
</dbReference>
<dbReference type="AlphaFoldDB" id="A0A2M9F0M9"/>
<reference evidence="3 4" key="1">
    <citation type="submission" date="2017-10" db="EMBL/GenBank/DDBJ databases">
        <title>Draft genome of Chryseomicrobium casticus sp. nov.</title>
        <authorList>
            <person name="Chakraborty R."/>
            <person name="Saha T."/>
        </authorList>
    </citation>
    <scope>NUCLEOTIDE SEQUENCE [LARGE SCALE GENOMIC DNA]</scope>
    <source>
        <strain evidence="3 4">ET03</strain>
    </source>
</reference>
<feature type="transmembrane region" description="Helical" evidence="1">
    <location>
        <begin position="136"/>
        <end position="160"/>
    </location>
</feature>
<keyword evidence="1" id="KW-0812">Transmembrane</keyword>
<protein>
    <recommendedName>
        <fullName evidence="2">HD-GYP domain-containing protein</fullName>
    </recommendedName>
</protein>
<dbReference type="SMART" id="SM00471">
    <property type="entry name" value="HDc"/>
    <property type="match status" value="1"/>
</dbReference>
<organism evidence="3 4">
    <name type="scientific">Chryseomicrobium excrementi</name>
    <dbReference type="NCBI Taxonomy" id="2041346"/>
    <lineage>
        <taxon>Bacteria</taxon>
        <taxon>Bacillati</taxon>
        <taxon>Bacillota</taxon>
        <taxon>Bacilli</taxon>
        <taxon>Bacillales</taxon>
        <taxon>Caryophanaceae</taxon>
        <taxon>Chryseomicrobium</taxon>
    </lineage>
</organism>
<accession>A0A2M9F0M9</accession>
<evidence type="ECO:0000313" key="3">
    <source>
        <dbReference type="EMBL" id="PJK17018.1"/>
    </source>
</evidence>
<dbReference type="PROSITE" id="PS51832">
    <property type="entry name" value="HD_GYP"/>
    <property type="match status" value="1"/>
</dbReference>
<gene>
    <name evidence="3" type="ORF">CQS04_07635</name>
</gene>
<dbReference type="CDD" id="cd00077">
    <property type="entry name" value="HDc"/>
    <property type="match status" value="1"/>
</dbReference>
<dbReference type="PANTHER" id="PTHR43155:SF2">
    <property type="entry name" value="CYCLIC DI-GMP PHOSPHODIESTERASE PA4108"/>
    <property type="match status" value="1"/>
</dbReference>
<dbReference type="Pfam" id="PF13487">
    <property type="entry name" value="HD_5"/>
    <property type="match status" value="1"/>
</dbReference>
<comment type="caution">
    <text evidence="3">The sequence shown here is derived from an EMBL/GenBank/DDBJ whole genome shotgun (WGS) entry which is preliminary data.</text>
</comment>
<keyword evidence="1" id="KW-1133">Transmembrane helix</keyword>
<keyword evidence="4" id="KW-1185">Reference proteome</keyword>
<dbReference type="InterPro" id="IPR003607">
    <property type="entry name" value="HD/PDEase_dom"/>
</dbReference>
<proteinExistence type="predicted"/>
<sequence>MLKNFKIVVNYLKNCPITSMNQSILDKERMNVFKIRDEIEVEKIAAPRYGVAIIDAVLSLADRKELLTFIMVLFSPVVFWIEHTVIPNHIGPDLYYFLIFGYSLLFDRRIYIFSLSLVFVGLRYYTYSAAFTSHDWLMLALFFILYTGIGIFSVSALKILQEARSTEMKSIYSLLQTIQMRDHYTAQHSRNVAEKSVWIAQQMNLYAEFQQNLYIAGLLHDIGKIAIPDSILIKPDSLTVQEYIEIKKHPQLGMDLLQHAPVMRNQTIRDAILYHHERYDGNGYPVGLVGDQIPLSARIMAIADTYDAMTTNRVYQRKRSPEEAIRIIKENAGTQFDPKIVDAFTVMMKNKLPEMRKVVSL</sequence>
<dbReference type="SUPFAM" id="SSF109604">
    <property type="entry name" value="HD-domain/PDEase-like"/>
    <property type="match status" value="1"/>
</dbReference>
<dbReference type="InterPro" id="IPR037522">
    <property type="entry name" value="HD_GYP_dom"/>
</dbReference>
<evidence type="ECO:0000259" key="2">
    <source>
        <dbReference type="PROSITE" id="PS51832"/>
    </source>
</evidence>
<dbReference type="Proteomes" id="UP000228680">
    <property type="component" value="Unassembled WGS sequence"/>
</dbReference>
<dbReference type="PANTHER" id="PTHR43155">
    <property type="entry name" value="CYCLIC DI-GMP PHOSPHODIESTERASE PA4108-RELATED"/>
    <property type="match status" value="1"/>
</dbReference>